<dbReference type="AlphaFoldDB" id="A0A916NYI5"/>
<name>A0A916NYI5_9BACL</name>
<dbReference type="RefSeq" id="WP_218094723.1">
    <property type="nucleotide sequence ID" value="NZ_CAJVAS010000032.1"/>
</dbReference>
<evidence type="ECO:0008006" key="3">
    <source>
        <dbReference type="Google" id="ProtNLM"/>
    </source>
</evidence>
<keyword evidence="2" id="KW-1185">Reference proteome</keyword>
<sequence>MSLREKCMVFAGEYAAELEHRSSGEDALSTIYHPVVFLFLGDRAAEDVRHAADWLQRRWHNGAGAICLHAGISVQGAEEPVYGWQLLSAGADPRTERPDIRHRFYEDDAKLLELNVTLRKMVNNIRAMGRSYDNLQRLNIAVVTRLDDPFHVLLPDLTVLMKTVFGESFRSVIADLYVLADERQENEDFAYRSAIGVSLLKELDVYQSRSYRYEQRLQVTGEGVRLPAVHPPSPLFDTVYWLSNKDERGIFAEGGMRSGAELVCRLSLLKNARPAEDPGSSSGPALDSYNHQLFKQSITPADARGAVYASAGCAQVTRPNAEIALSVLYHYQKRVLLRLQDNAQTGIVQALPLLQLDPQDTERAARGMMPEPEKAMEGMRGLMHADLSFGDLRPMTLRQAEQALFGDNARLFFEKNIAAAAESLLEQNDPARRLERLVEQKVIQEPALGLYALYRWTMPGEAGSLAELLDERIRQMVGRITQCRVDLEMARDEKVEYIVPVKSSPLAWFSGKPSVKEVVRRLLDHIYGLQWELALLELHRKLLVQYRDKLGELHRKVRPVVERFIGLEQEWLKLSRSEAAAFGGQAGRNIDEYYGHVVETILNEWENRLHRLFYFEPARIGNASLLFAEQEDVWLQRLTDTVRKDLFSHSLFHQSFEAELLARANVTTSYDNPLVLTKEDLFRDMSRTLDSESAIRADVYHSTHRHRYEEQYYAGHAQSEFIRYAAGAQQTSGTCKLGCIHEGRTSSVEKIHLMGGFRGEDLMYFRHGKRYYDSYAESGFQFHSIDLNAVQERQLGNGERA</sequence>
<accession>A0A916NYI5</accession>
<organism evidence="1 2">
    <name type="scientific">Paenibacillus solanacearum</name>
    <dbReference type="NCBI Taxonomy" id="2048548"/>
    <lineage>
        <taxon>Bacteria</taxon>
        <taxon>Bacillati</taxon>
        <taxon>Bacillota</taxon>
        <taxon>Bacilli</taxon>
        <taxon>Bacillales</taxon>
        <taxon>Paenibacillaceae</taxon>
        <taxon>Paenibacillus</taxon>
    </lineage>
</organism>
<dbReference type="EMBL" id="CAJVAS010000032">
    <property type="protein sequence ID" value="CAG7645730.1"/>
    <property type="molecule type" value="Genomic_DNA"/>
</dbReference>
<gene>
    <name evidence="1" type="ORF">PAESOLCIP111_05008</name>
</gene>
<evidence type="ECO:0000313" key="1">
    <source>
        <dbReference type="EMBL" id="CAG7645730.1"/>
    </source>
</evidence>
<protein>
    <recommendedName>
        <fullName evidence="3">Transcription initiation factor TFIID</fullName>
    </recommendedName>
</protein>
<dbReference type="Proteomes" id="UP000693672">
    <property type="component" value="Unassembled WGS sequence"/>
</dbReference>
<comment type="caution">
    <text evidence="1">The sequence shown here is derived from an EMBL/GenBank/DDBJ whole genome shotgun (WGS) entry which is preliminary data.</text>
</comment>
<proteinExistence type="predicted"/>
<reference evidence="1" key="1">
    <citation type="submission" date="2021-06" db="EMBL/GenBank/DDBJ databases">
        <authorList>
            <person name="Criscuolo A."/>
        </authorList>
    </citation>
    <scope>NUCLEOTIDE SEQUENCE</scope>
    <source>
        <strain evidence="1">CIP111600</strain>
    </source>
</reference>
<evidence type="ECO:0000313" key="2">
    <source>
        <dbReference type="Proteomes" id="UP000693672"/>
    </source>
</evidence>